<evidence type="ECO:0000313" key="3">
    <source>
        <dbReference type="Proteomes" id="UP001194696"/>
    </source>
</evidence>
<feature type="region of interest" description="Disordered" evidence="1">
    <location>
        <begin position="301"/>
        <end position="332"/>
    </location>
</feature>
<feature type="compositionally biased region" description="Polar residues" evidence="1">
    <location>
        <begin position="314"/>
        <end position="332"/>
    </location>
</feature>
<name>A0ABQ7JQP0_9FUNG</name>
<sequence>GYCAMFIYYMTKPDEVFSPQAQALDLCIRLLACPIFSLPPPRFLLRHFQGKYGSGARDDNLNTMIEDGITNNPRPRRPAMLVAQSSFPSARQNDFFFDHPSSSSFLATRPSMDFNPNYATREMEESRSKRCMEDDTHAAETTSSSDSTSAETNHSPGGGDGNESDPTATSSVSSCSPPVTTRSTATETTSTSAKSTGGHKSYPVVGMDEAVLSNLGISTRKIDFHTTPITKTTTSLTQHLSSPLGSSPILLNSNSNNISSKRDEDDETAIAARRISRRLTMEGRRDGLDFLNIAGRIKWPHRSNNGGGGGGQSGTTHLSTMSTPSSPLAMKSSQSFPPMALNRSGPGRSTSGIDVPQVIELRGARTGGNRKDRLSAISSMLECDGDLEDHGDDSFFSQGQEPLHDLSKKASSTMTHIDNHNTISSSSNSTIRPPSPSVDTHNIAPIPSHISTELTAMDKIRRQSRDTLTRLHDDGHAAVAATTMTTSSTTTGPHSPTLLRTTSIRTKQRETVDAPASLLSPAEMRPTSTAIPPTTPTSLP</sequence>
<dbReference type="EMBL" id="JAAAIM010000917">
    <property type="protein sequence ID" value="KAG0283343.1"/>
    <property type="molecule type" value="Genomic_DNA"/>
</dbReference>
<accession>A0ABQ7JQP0</accession>
<feature type="compositionally biased region" description="Low complexity" evidence="1">
    <location>
        <begin position="139"/>
        <end position="152"/>
    </location>
</feature>
<protein>
    <submittedName>
        <fullName evidence="2">Uncharacterized protein</fullName>
    </submittedName>
</protein>
<feature type="compositionally biased region" description="Basic and acidic residues" evidence="1">
    <location>
        <begin position="121"/>
        <end position="138"/>
    </location>
</feature>
<gene>
    <name evidence="2" type="ORF">BGZ96_012287</name>
</gene>
<reference evidence="2 3" key="1">
    <citation type="journal article" date="2020" name="Fungal Divers.">
        <title>Resolving the Mortierellaceae phylogeny through synthesis of multi-gene phylogenetics and phylogenomics.</title>
        <authorList>
            <person name="Vandepol N."/>
            <person name="Liber J."/>
            <person name="Desiro A."/>
            <person name="Na H."/>
            <person name="Kennedy M."/>
            <person name="Barry K."/>
            <person name="Grigoriev I.V."/>
            <person name="Miller A.N."/>
            <person name="O'Donnell K."/>
            <person name="Stajich J.E."/>
            <person name="Bonito G."/>
        </authorList>
    </citation>
    <scope>NUCLEOTIDE SEQUENCE [LARGE SCALE GENOMIC DNA]</scope>
    <source>
        <strain evidence="2 3">AD045</strain>
    </source>
</reference>
<dbReference type="Proteomes" id="UP001194696">
    <property type="component" value="Unassembled WGS sequence"/>
</dbReference>
<comment type="caution">
    <text evidence="2">The sequence shown here is derived from an EMBL/GenBank/DDBJ whole genome shotgun (WGS) entry which is preliminary data.</text>
</comment>
<feature type="region of interest" description="Disordered" evidence="1">
    <location>
        <begin position="121"/>
        <end position="203"/>
    </location>
</feature>
<feature type="region of interest" description="Disordered" evidence="1">
    <location>
        <begin position="484"/>
        <end position="540"/>
    </location>
</feature>
<feature type="compositionally biased region" description="Polar residues" evidence="1">
    <location>
        <begin position="492"/>
        <end position="505"/>
    </location>
</feature>
<keyword evidence="3" id="KW-1185">Reference proteome</keyword>
<feature type="compositionally biased region" description="Low complexity" evidence="1">
    <location>
        <begin position="164"/>
        <end position="196"/>
    </location>
</feature>
<evidence type="ECO:0000256" key="1">
    <source>
        <dbReference type="SAM" id="MobiDB-lite"/>
    </source>
</evidence>
<organism evidence="2 3">
    <name type="scientific">Linnemannia gamsii</name>
    <dbReference type="NCBI Taxonomy" id="64522"/>
    <lineage>
        <taxon>Eukaryota</taxon>
        <taxon>Fungi</taxon>
        <taxon>Fungi incertae sedis</taxon>
        <taxon>Mucoromycota</taxon>
        <taxon>Mortierellomycotina</taxon>
        <taxon>Mortierellomycetes</taxon>
        <taxon>Mortierellales</taxon>
        <taxon>Mortierellaceae</taxon>
        <taxon>Linnemannia</taxon>
    </lineage>
</organism>
<proteinExistence type="predicted"/>
<evidence type="ECO:0000313" key="2">
    <source>
        <dbReference type="EMBL" id="KAG0283343.1"/>
    </source>
</evidence>
<feature type="non-terminal residue" evidence="2">
    <location>
        <position position="1"/>
    </location>
</feature>